<dbReference type="RefSeq" id="WP_097115155.1">
    <property type="nucleotide sequence ID" value="NZ_CP083931.1"/>
</dbReference>
<sequence>MLIIKNLIHWLILLVSAIIMFVCVLPAVFIPQGANKVGRAWARLLLWSLKNIVGLKYEVHGAENIPQNPAIICSKHQSGWETLALQEIFPLQVYVAKKELFLIPFFGWGLKIAKTIGIDRKAGAQATAQLLQQGLARKKEGFWITIFPEGTRMPVGERGKYKIGAAKMAKMFEMDLVPVALNSGEFWAKNAFLKRAGTITVVIGKPISHTAGDERELMKLCENWIEEQQDKITNPIYLSQK</sequence>
<dbReference type="Proteomes" id="UP000219669">
    <property type="component" value="Unassembled WGS sequence"/>
</dbReference>
<evidence type="ECO:0000256" key="3">
    <source>
        <dbReference type="ARBA" id="ARBA00023315"/>
    </source>
</evidence>
<name>A0A286ENR5_9NEIS</name>
<dbReference type="SUPFAM" id="SSF69593">
    <property type="entry name" value="Glycerol-3-phosphate (1)-acyltransferase"/>
    <property type="match status" value="1"/>
</dbReference>
<evidence type="ECO:0000313" key="7">
    <source>
        <dbReference type="Proteomes" id="UP000219669"/>
    </source>
</evidence>
<feature type="transmembrane region" description="Helical" evidence="4">
    <location>
        <begin position="7"/>
        <end position="29"/>
    </location>
</feature>
<dbReference type="PANTHER" id="PTHR10434">
    <property type="entry name" value="1-ACYL-SN-GLYCEROL-3-PHOSPHATE ACYLTRANSFERASE"/>
    <property type="match status" value="1"/>
</dbReference>
<dbReference type="GO" id="GO:0006654">
    <property type="term" value="P:phosphatidic acid biosynthetic process"/>
    <property type="evidence" value="ECO:0007669"/>
    <property type="project" value="TreeGrafter"/>
</dbReference>
<protein>
    <submittedName>
        <fullName evidence="6">1-acyl-sn-glycerol-3-phosphate acyltransferase</fullName>
    </submittedName>
</protein>
<evidence type="ECO:0000313" key="6">
    <source>
        <dbReference type="EMBL" id="SOD72545.1"/>
    </source>
</evidence>
<feature type="domain" description="Phospholipid/glycerol acyltransferase" evidence="5">
    <location>
        <begin position="70"/>
        <end position="184"/>
    </location>
</feature>
<evidence type="ECO:0000256" key="4">
    <source>
        <dbReference type="SAM" id="Phobius"/>
    </source>
</evidence>
<evidence type="ECO:0000259" key="5">
    <source>
        <dbReference type="SMART" id="SM00563"/>
    </source>
</evidence>
<reference evidence="6 7" key="1">
    <citation type="submission" date="2017-09" db="EMBL/GenBank/DDBJ databases">
        <authorList>
            <person name="Ehlers B."/>
            <person name="Leendertz F.H."/>
        </authorList>
    </citation>
    <scope>NUCLEOTIDE SEQUENCE [LARGE SCALE GENOMIC DNA]</scope>
    <source>
        <strain evidence="6 7">DSM 16848</strain>
    </source>
</reference>
<keyword evidence="4" id="KW-0812">Transmembrane</keyword>
<evidence type="ECO:0000256" key="2">
    <source>
        <dbReference type="ARBA" id="ARBA00022679"/>
    </source>
</evidence>
<keyword evidence="2 6" id="KW-0808">Transferase</keyword>
<accession>A0A286ENR5</accession>
<keyword evidence="3 6" id="KW-0012">Acyltransferase</keyword>
<dbReference type="AlphaFoldDB" id="A0A286ENR5"/>
<keyword evidence="4" id="KW-0472">Membrane</keyword>
<dbReference type="OrthoDB" id="9812274at2"/>
<proteinExistence type="predicted"/>
<dbReference type="InterPro" id="IPR002123">
    <property type="entry name" value="Plipid/glycerol_acylTrfase"/>
</dbReference>
<keyword evidence="4" id="KW-1133">Transmembrane helix</keyword>
<keyword evidence="7" id="KW-1185">Reference proteome</keyword>
<evidence type="ECO:0000256" key="1">
    <source>
        <dbReference type="ARBA" id="ARBA00005189"/>
    </source>
</evidence>
<dbReference type="CDD" id="cd07989">
    <property type="entry name" value="LPLAT_AGPAT-like"/>
    <property type="match status" value="1"/>
</dbReference>
<dbReference type="EMBL" id="OCNF01000031">
    <property type="protein sequence ID" value="SOD72545.1"/>
    <property type="molecule type" value="Genomic_DNA"/>
</dbReference>
<dbReference type="SMART" id="SM00563">
    <property type="entry name" value="PlsC"/>
    <property type="match status" value="1"/>
</dbReference>
<organism evidence="6 7">
    <name type="scientific">Alysiella filiformis DSM 16848</name>
    <dbReference type="NCBI Taxonomy" id="1120981"/>
    <lineage>
        <taxon>Bacteria</taxon>
        <taxon>Pseudomonadati</taxon>
        <taxon>Pseudomonadota</taxon>
        <taxon>Betaproteobacteria</taxon>
        <taxon>Neisseriales</taxon>
        <taxon>Neisseriaceae</taxon>
        <taxon>Alysiella</taxon>
    </lineage>
</organism>
<gene>
    <name evidence="6" type="ORF">SAMN02746062_02208</name>
</gene>
<dbReference type="GO" id="GO:0003841">
    <property type="term" value="F:1-acylglycerol-3-phosphate O-acyltransferase activity"/>
    <property type="evidence" value="ECO:0007669"/>
    <property type="project" value="TreeGrafter"/>
</dbReference>
<dbReference type="Pfam" id="PF01553">
    <property type="entry name" value="Acyltransferase"/>
    <property type="match status" value="1"/>
</dbReference>
<comment type="pathway">
    <text evidence="1">Lipid metabolism.</text>
</comment>
<dbReference type="PANTHER" id="PTHR10434:SF40">
    <property type="entry name" value="1-ACYL-SN-GLYCEROL-3-PHOSPHATE ACYLTRANSFERASE"/>
    <property type="match status" value="1"/>
</dbReference>